<name>A0ABD1XVC8_9MARC</name>
<protein>
    <submittedName>
        <fullName evidence="1">Uncharacterized protein</fullName>
    </submittedName>
</protein>
<comment type="caution">
    <text evidence="1">The sequence shown here is derived from an EMBL/GenBank/DDBJ whole genome shotgun (WGS) entry which is preliminary data.</text>
</comment>
<dbReference type="EMBL" id="JBHFFA010000007">
    <property type="protein sequence ID" value="KAL2612906.1"/>
    <property type="molecule type" value="Genomic_DNA"/>
</dbReference>
<reference evidence="1 2" key="1">
    <citation type="submission" date="2024-09" db="EMBL/GenBank/DDBJ databases">
        <title>Chromosome-scale assembly of Riccia fluitans.</title>
        <authorList>
            <person name="Paukszto L."/>
            <person name="Sawicki J."/>
            <person name="Karawczyk K."/>
            <person name="Piernik-Szablinska J."/>
            <person name="Szczecinska M."/>
            <person name="Mazdziarz M."/>
        </authorList>
    </citation>
    <scope>NUCLEOTIDE SEQUENCE [LARGE SCALE GENOMIC DNA]</scope>
    <source>
        <strain evidence="1">Rf_01</strain>
        <tissue evidence="1">Aerial parts of the thallus</tissue>
    </source>
</reference>
<gene>
    <name evidence="1" type="ORF">R1flu_024598</name>
</gene>
<evidence type="ECO:0000313" key="2">
    <source>
        <dbReference type="Proteomes" id="UP001605036"/>
    </source>
</evidence>
<accession>A0ABD1XVC8</accession>
<dbReference type="Proteomes" id="UP001605036">
    <property type="component" value="Unassembled WGS sequence"/>
</dbReference>
<evidence type="ECO:0000313" key="1">
    <source>
        <dbReference type="EMBL" id="KAL2612906.1"/>
    </source>
</evidence>
<organism evidence="1 2">
    <name type="scientific">Riccia fluitans</name>
    <dbReference type="NCBI Taxonomy" id="41844"/>
    <lineage>
        <taxon>Eukaryota</taxon>
        <taxon>Viridiplantae</taxon>
        <taxon>Streptophyta</taxon>
        <taxon>Embryophyta</taxon>
        <taxon>Marchantiophyta</taxon>
        <taxon>Marchantiopsida</taxon>
        <taxon>Marchantiidae</taxon>
        <taxon>Marchantiales</taxon>
        <taxon>Ricciaceae</taxon>
        <taxon>Riccia</taxon>
    </lineage>
</organism>
<dbReference type="AlphaFoldDB" id="A0ABD1XVC8"/>
<proteinExistence type="predicted"/>
<keyword evidence="2" id="KW-1185">Reference proteome</keyword>
<sequence>MGATQQLTNQVTMYEQSTQILADVGHLGNHIGLTYTSLILEKSTRFLHVGEQMHTFKEKLAKVPLMAKETLAIDDTVVADKKAAEKWNDELHQQIADLALQHISQDQIAQQWIASLQAAHEAYEATLKE</sequence>